<evidence type="ECO:0000256" key="1">
    <source>
        <dbReference type="SAM" id="MobiDB-lite"/>
    </source>
</evidence>
<dbReference type="EMBL" id="HBUE01312407">
    <property type="protein sequence ID" value="CAG6583870.1"/>
    <property type="molecule type" value="Transcribed_RNA"/>
</dbReference>
<dbReference type="AlphaFoldDB" id="A0A8D8P096"/>
<dbReference type="EMBL" id="HBUE01312406">
    <property type="protein sequence ID" value="CAG6583867.1"/>
    <property type="molecule type" value="Transcribed_RNA"/>
</dbReference>
<protein>
    <submittedName>
        <fullName evidence="2">(northern house mosquito) hypothetical protein</fullName>
    </submittedName>
</protein>
<sequence length="108" mass="12132">MAGRGSSQRRLVVSAAARRQNDFLIHPDAQLSLPTKHVEPRNGRSTHRLCTTSSTQTTDVRGTTDRTEKLHRRAGKQVQLFLPGLESEHCGIRWTVGRSSDADHRRYG</sequence>
<feature type="compositionally biased region" description="Polar residues" evidence="1">
    <location>
        <begin position="48"/>
        <end position="61"/>
    </location>
</feature>
<dbReference type="EMBL" id="HBUE01206089">
    <property type="protein sequence ID" value="CAG6531995.1"/>
    <property type="molecule type" value="Transcribed_RNA"/>
</dbReference>
<dbReference type="EMBL" id="HBUE01206090">
    <property type="protein sequence ID" value="CAG6531998.1"/>
    <property type="molecule type" value="Transcribed_RNA"/>
</dbReference>
<evidence type="ECO:0000313" key="2">
    <source>
        <dbReference type="EMBL" id="CAG6583870.1"/>
    </source>
</evidence>
<name>A0A8D8P096_CULPI</name>
<accession>A0A8D8P096</accession>
<feature type="region of interest" description="Disordered" evidence="1">
    <location>
        <begin position="35"/>
        <end position="72"/>
    </location>
</feature>
<proteinExistence type="predicted"/>
<organism evidence="2">
    <name type="scientific">Culex pipiens</name>
    <name type="common">House mosquito</name>
    <dbReference type="NCBI Taxonomy" id="7175"/>
    <lineage>
        <taxon>Eukaryota</taxon>
        <taxon>Metazoa</taxon>
        <taxon>Ecdysozoa</taxon>
        <taxon>Arthropoda</taxon>
        <taxon>Hexapoda</taxon>
        <taxon>Insecta</taxon>
        <taxon>Pterygota</taxon>
        <taxon>Neoptera</taxon>
        <taxon>Endopterygota</taxon>
        <taxon>Diptera</taxon>
        <taxon>Nematocera</taxon>
        <taxon>Culicoidea</taxon>
        <taxon>Culicidae</taxon>
        <taxon>Culicinae</taxon>
        <taxon>Culicini</taxon>
        <taxon>Culex</taxon>
        <taxon>Culex</taxon>
    </lineage>
</organism>
<reference evidence="2" key="1">
    <citation type="submission" date="2021-05" db="EMBL/GenBank/DDBJ databases">
        <authorList>
            <person name="Alioto T."/>
            <person name="Alioto T."/>
            <person name="Gomez Garrido J."/>
        </authorList>
    </citation>
    <scope>NUCLEOTIDE SEQUENCE</scope>
</reference>